<dbReference type="FunFam" id="3.40.640.10:FF:000031">
    <property type="entry name" value="Kynureninase"/>
    <property type="match status" value="1"/>
</dbReference>
<evidence type="ECO:0000256" key="3">
    <source>
        <dbReference type="ARBA" id="ARBA00022898"/>
    </source>
</evidence>
<dbReference type="GO" id="GO:0043420">
    <property type="term" value="P:anthranilate metabolic process"/>
    <property type="evidence" value="ECO:0007669"/>
    <property type="project" value="TreeGrafter"/>
</dbReference>
<dbReference type="InterPro" id="IPR015421">
    <property type="entry name" value="PyrdxlP-dep_Trfase_major"/>
</dbReference>
<dbReference type="HAMAP" id="MF_01970">
    <property type="entry name" value="Kynureninase"/>
    <property type="match status" value="1"/>
</dbReference>
<dbReference type="AlphaFoldDB" id="A0A381UJ48"/>
<dbReference type="NCBIfam" id="TIGR01814">
    <property type="entry name" value="kynureninase"/>
    <property type="match status" value="1"/>
</dbReference>
<protein>
    <recommendedName>
        <fullName evidence="4">Aminotransferase class V domain-containing protein</fullName>
    </recommendedName>
</protein>
<dbReference type="Gene3D" id="3.40.640.10">
    <property type="entry name" value="Type I PLP-dependent aspartate aminotransferase-like (Major domain)"/>
    <property type="match status" value="1"/>
</dbReference>
<evidence type="ECO:0000313" key="5">
    <source>
        <dbReference type="EMBL" id="SVA28179.1"/>
    </source>
</evidence>
<accession>A0A381UJ48</accession>
<dbReference type="PANTHER" id="PTHR14084:SF0">
    <property type="entry name" value="KYNURENINASE"/>
    <property type="match status" value="1"/>
</dbReference>
<dbReference type="EMBL" id="UINC01006546">
    <property type="protein sequence ID" value="SVA28179.1"/>
    <property type="molecule type" value="Genomic_DNA"/>
</dbReference>
<dbReference type="GO" id="GO:0009435">
    <property type="term" value="P:NAD+ biosynthetic process"/>
    <property type="evidence" value="ECO:0007669"/>
    <property type="project" value="InterPro"/>
</dbReference>
<feature type="non-terminal residue" evidence="5">
    <location>
        <position position="385"/>
    </location>
</feature>
<evidence type="ECO:0000256" key="1">
    <source>
        <dbReference type="ARBA" id="ARBA00022642"/>
    </source>
</evidence>
<dbReference type="InterPro" id="IPR010111">
    <property type="entry name" value="Kynureninase"/>
</dbReference>
<feature type="domain" description="Aminotransferase class V" evidence="4">
    <location>
        <begin position="84"/>
        <end position="363"/>
    </location>
</feature>
<dbReference type="InterPro" id="IPR015422">
    <property type="entry name" value="PyrdxlP-dep_Trfase_small"/>
</dbReference>
<gene>
    <name evidence="5" type="ORF">METZ01_LOCUS81033</name>
</gene>
<dbReference type="InterPro" id="IPR015424">
    <property type="entry name" value="PyrdxlP-dep_Trfase"/>
</dbReference>
<evidence type="ECO:0000256" key="2">
    <source>
        <dbReference type="ARBA" id="ARBA00022801"/>
    </source>
</evidence>
<dbReference type="PANTHER" id="PTHR14084">
    <property type="entry name" value="KYNURENINASE"/>
    <property type="match status" value="1"/>
</dbReference>
<reference evidence="5" key="1">
    <citation type="submission" date="2018-05" db="EMBL/GenBank/DDBJ databases">
        <authorList>
            <person name="Lanie J.A."/>
            <person name="Ng W.-L."/>
            <person name="Kazmierczak K.M."/>
            <person name="Andrzejewski T.M."/>
            <person name="Davidsen T.M."/>
            <person name="Wayne K.J."/>
            <person name="Tettelin H."/>
            <person name="Glass J.I."/>
            <person name="Rusch D."/>
            <person name="Podicherti R."/>
            <person name="Tsui H.-C.T."/>
            <person name="Winkler M.E."/>
        </authorList>
    </citation>
    <scope>NUCLEOTIDE SEQUENCE</scope>
</reference>
<evidence type="ECO:0000259" key="4">
    <source>
        <dbReference type="Pfam" id="PF00266"/>
    </source>
</evidence>
<dbReference type="Pfam" id="PF00266">
    <property type="entry name" value="Aminotran_5"/>
    <property type="match status" value="1"/>
</dbReference>
<dbReference type="GO" id="GO:0019441">
    <property type="term" value="P:L-tryptophan catabolic process to kynurenine"/>
    <property type="evidence" value="ECO:0007669"/>
    <property type="project" value="TreeGrafter"/>
</dbReference>
<keyword evidence="1" id="KW-0662">Pyridine nucleotide biosynthesis</keyword>
<keyword evidence="2" id="KW-0378">Hydrolase</keyword>
<dbReference type="GO" id="GO:0005737">
    <property type="term" value="C:cytoplasm"/>
    <property type="evidence" value="ECO:0007669"/>
    <property type="project" value="InterPro"/>
</dbReference>
<sequence>MSESRALEMDRQDPLADFRERFHIPRTESGEEEIYLCGNSLGLQPRSIQEALDQEIGDWARLGVGGHFGAKHPWYSYHEDLCGPLGRLVGAKAHEVVPMGALTSNLHLAMVSFYRPTRERSRILIEAGAFPSDRYAVESQARFHGLDPSEAVVSLGDEGDLLDEAEIEAYLEAEGPSVALVMVGGVHYYTGQLFDMGRIARAAHRAGATVGFDLAHAIGNVPLRLHDWGVDFAAWCSYKYLNSGPGGVAGLFVHDRHAGSDLPRFNGWWGTDPETRFQMGEFEAQRGAAAWQVSNAPVMSMACHRAALAIHDEAGMPALREKSLAMTDFLLAQLDELPEGRITVISPRQADRRGSQVSLRIHGDAPGLHRALMAAGVVCDFRNPD</sequence>
<organism evidence="5">
    <name type="scientific">marine metagenome</name>
    <dbReference type="NCBI Taxonomy" id="408172"/>
    <lineage>
        <taxon>unclassified sequences</taxon>
        <taxon>metagenomes</taxon>
        <taxon>ecological metagenomes</taxon>
    </lineage>
</organism>
<dbReference type="InterPro" id="IPR000192">
    <property type="entry name" value="Aminotrans_V_dom"/>
</dbReference>
<proteinExistence type="inferred from homology"/>
<dbReference type="Gene3D" id="3.90.1150.10">
    <property type="entry name" value="Aspartate Aminotransferase, domain 1"/>
    <property type="match status" value="1"/>
</dbReference>
<dbReference type="GO" id="GO:0030170">
    <property type="term" value="F:pyridoxal phosphate binding"/>
    <property type="evidence" value="ECO:0007669"/>
    <property type="project" value="InterPro"/>
</dbReference>
<dbReference type="SUPFAM" id="SSF53383">
    <property type="entry name" value="PLP-dependent transferases"/>
    <property type="match status" value="1"/>
</dbReference>
<dbReference type="GO" id="GO:0030429">
    <property type="term" value="F:kynureninase activity"/>
    <property type="evidence" value="ECO:0007669"/>
    <property type="project" value="InterPro"/>
</dbReference>
<dbReference type="PIRSF" id="PIRSF038800">
    <property type="entry name" value="KYNU"/>
    <property type="match status" value="1"/>
</dbReference>
<keyword evidence="3" id="KW-0663">Pyridoxal phosphate</keyword>
<name>A0A381UJ48_9ZZZZ</name>